<reference evidence="3 4" key="1">
    <citation type="submission" date="2024-06" db="EMBL/GenBank/DDBJ databases">
        <title>Genomic Encyclopedia of Type Strains, Phase IV (KMG-IV): sequencing the most valuable type-strain genomes for metagenomic binning, comparative biology and taxonomic classification.</title>
        <authorList>
            <person name="Goeker M."/>
        </authorList>
    </citation>
    <scope>NUCLEOTIDE SEQUENCE [LARGE SCALE GENOMIC DNA]</scope>
    <source>
        <strain evidence="3 4">DSM 19730</strain>
    </source>
</reference>
<dbReference type="InterPro" id="IPR011006">
    <property type="entry name" value="CheY-like_superfamily"/>
</dbReference>
<evidence type="ECO:0000313" key="4">
    <source>
        <dbReference type="Proteomes" id="UP001549143"/>
    </source>
</evidence>
<keyword evidence="4" id="KW-1185">Reference proteome</keyword>
<comment type="caution">
    <text evidence="3">The sequence shown here is derived from an EMBL/GenBank/DDBJ whole genome shotgun (WGS) entry which is preliminary data.</text>
</comment>
<dbReference type="Proteomes" id="UP001549143">
    <property type="component" value="Unassembled WGS sequence"/>
</dbReference>
<dbReference type="InterPro" id="IPR001789">
    <property type="entry name" value="Sig_transdc_resp-reg_receiver"/>
</dbReference>
<sequence length="124" mass="13098">MADLSRVMVVGRSRITQVVVAKIVEGLGLRPLVESPESAMQTLRSVLPGIVVLDGGPENRDCETLMPALAALRRETAGLRPALVLLSTRMAPSGNPLLSSPVDAVVAKPITPEQLQPVLSRLAT</sequence>
<keyword evidence="1" id="KW-0597">Phosphoprotein</keyword>
<feature type="domain" description="Response regulatory" evidence="2">
    <location>
        <begin position="6"/>
        <end position="123"/>
    </location>
</feature>
<name>A0ABV2KKP3_9HYPH</name>
<protein>
    <submittedName>
        <fullName evidence="3">CheY-like chemotaxis protein</fullName>
    </submittedName>
</protein>
<dbReference type="Gene3D" id="3.40.50.2300">
    <property type="match status" value="1"/>
</dbReference>
<proteinExistence type="predicted"/>
<evidence type="ECO:0000256" key="1">
    <source>
        <dbReference type="PROSITE-ProRule" id="PRU00169"/>
    </source>
</evidence>
<organism evidence="3 4">
    <name type="scientific">Aquamicrobium ahrensii</name>
    <dbReference type="NCBI Taxonomy" id="469551"/>
    <lineage>
        <taxon>Bacteria</taxon>
        <taxon>Pseudomonadati</taxon>
        <taxon>Pseudomonadota</taxon>
        <taxon>Alphaproteobacteria</taxon>
        <taxon>Hyphomicrobiales</taxon>
        <taxon>Phyllobacteriaceae</taxon>
        <taxon>Aquamicrobium</taxon>
    </lineage>
</organism>
<dbReference type="SUPFAM" id="SSF52172">
    <property type="entry name" value="CheY-like"/>
    <property type="match status" value="1"/>
</dbReference>
<evidence type="ECO:0000313" key="3">
    <source>
        <dbReference type="EMBL" id="MET3661648.1"/>
    </source>
</evidence>
<gene>
    <name evidence="3" type="ORF">ABID44_001976</name>
</gene>
<dbReference type="PROSITE" id="PS50110">
    <property type="entry name" value="RESPONSE_REGULATORY"/>
    <property type="match status" value="1"/>
</dbReference>
<dbReference type="EMBL" id="JBEPMN010000006">
    <property type="protein sequence ID" value="MET3661648.1"/>
    <property type="molecule type" value="Genomic_DNA"/>
</dbReference>
<feature type="modified residue" description="4-aspartylphosphate" evidence="1">
    <location>
        <position position="54"/>
    </location>
</feature>
<evidence type="ECO:0000259" key="2">
    <source>
        <dbReference type="PROSITE" id="PS50110"/>
    </source>
</evidence>
<accession>A0ABV2KKP3</accession>
<dbReference type="RefSeq" id="WP_354151526.1">
    <property type="nucleotide sequence ID" value="NZ_JBEPMN010000006.1"/>
</dbReference>